<dbReference type="OrthoDB" id="3356078at2"/>
<dbReference type="EMBL" id="SMKA01000054">
    <property type="protein sequence ID" value="TDC29793.1"/>
    <property type="molecule type" value="Genomic_DNA"/>
</dbReference>
<dbReference type="InterPro" id="IPR025159">
    <property type="entry name" value="AbiEi_N"/>
</dbReference>
<evidence type="ECO:0000259" key="2">
    <source>
        <dbReference type="Pfam" id="PF13338"/>
    </source>
</evidence>
<comment type="caution">
    <text evidence="3">The sequence shown here is derived from an EMBL/GenBank/DDBJ whole genome shotgun (WGS) entry which is preliminary data.</text>
</comment>
<dbReference type="AlphaFoldDB" id="A0A4R4Q4N7"/>
<protein>
    <recommendedName>
        <fullName evidence="2">AbiEi antitoxin N-terminal domain-containing protein</fullName>
    </recommendedName>
</protein>
<evidence type="ECO:0000256" key="1">
    <source>
        <dbReference type="SAM" id="MobiDB-lite"/>
    </source>
</evidence>
<feature type="domain" description="AbiEi antitoxin N-terminal" evidence="2">
    <location>
        <begin position="21"/>
        <end position="62"/>
    </location>
</feature>
<sequence>MEGGDVVQALDALESLDLLGSGQWGLVTTSQAQEAGVSKMQLSRLAERGTLQRVRHGVYALPSADPGSLQGLRAAWLATGSRPVGNQPLAVVSGESAAAVHGLGDLLPSKYEFSSAARRQTTQADTRYRKRDLPDEDVTWVDGLPVTTVARTLKDLAAGGTDFDHLSVAVRDAVSMSDAASVDLVRAHEPAGSRSGSSDGSAVLNAALKASGYRPPPGVLELMVPELQERLLAQLVPQLRDVMTHAFAEQLRQLAPSFAATEAAQRVLRAAVPDTTALARALTEPPQRRPSLGEPTARTTEALDAAARQDKDPDDGTSDDGARGEPAQGISRGEAG</sequence>
<dbReference type="Pfam" id="PF13338">
    <property type="entry name" value="AbiEi_4"/>
    <property type="match status" value="1"/>
</dbReference>
<dbReference type="Proteomes" id="UP000295075">
    <property type="component" value="Unassembled WGS sequence"/>
</dbReference>
<accession>A0A4R4Q4N7</accession>
<reference evidence="3 4" key="1">
    <citation type="submission" date="2019-03" db="EMBL/GenBank/DDBJ databases">
        <title>Draft genome sequences of novel Actinobacteria.</title>
        <authorList>
            <person name="Sahin N."/>
            <person name="Ay H."/>
            <person name="Saygin H."/>
        </authorList>
    </citation>
    <scope>NUCLEOTIDE SEQUENCE [LARGE SCALE GENOMIC DNA]</scope>
    <source>
        <strain evidence="3 4">JCM 30547</strain>
    </source>
</reference>
<organism evidence="3 4">
    <name type="scientific">Kribbella albertanoniae</name>
    <dbReference type="NCBI Taxonomy" id="1266829"/>
    <lineage>
        <taxon>Bacteria</taxon>
        <taxon>Bacillati</taxon>
        <taxon>Actinomycetota</taxon>
        <taxon>Actinomycetes</taxon>
        <taxon>Propionibacteriales</taxon>
        <taxon>Kribbellaceae</taxon>
        <taxon>Kribbella</taxon>
    </lineage>
</organism>
<proteinExistence type="predicted"/>
<evidence type="ECO:0000313" key="3">
    <source>
        <dbReference type="EMBL" id="TDC29793.1"/>
    </source>
</evidence>
<name>A0A4R4Q4N7_9ACTN</name>
<evidence type="ECO:0000313" key="4">
    <source>
        <dbReference type="Proteomes" id="UP000295075"/>
    </source>
</evidence>
<feature type="region of interest" description="Disordered" evidence="1">
    <location>
        <begin position="284"/>
        <end position="336"/>
    </location>
</feature>
<keyword evidence="4" id="KW-1185">Reference proteome</keyword>
<gene>
    <name evidence="3" type="ORF">E1261_14760</name>
</gene>